<name>A0A1Y2AN86_9TREE</name>
<dbReference type="GO" id="GO:0005524">
    <property type="term" value="F:ATP binding"/>
    <property type="evidence" value="ECO:0007669"/>
    <property type="project" value="UniProtKB-KW"/>
</dbReference>
<keyword evidence="4" id="KW-0067">ATP-binding</keyword>
<dbReference type="Gene3D" id="3.40.50.300">
    <property type="entry name" value="P-loop containing nucleotide triphosphate hydrolases"/>
    <property type="match status" value="1"/>
</dbReference>
<proteinExistence type="predicted"/>
<evidence type="ECO:0000256" key="4">
    <source>
        <dbReference type="ARBA" id="ARBA00022840"/>
    </source>
</evidence>
<dbReference type="AlphaFoldDB" id="A0A1Y2AN86"/>
<dbReference type="SUPFAM" id="SSF52540">
    <property type="entry name" value="P-loop containing nucleoside triphosphate hydrolases"/>
    <property type="match status" value="1"/>
</dbReference>
<evidence type="ECO:0000313" key="6">
    <source>
        <dbReference type="EMBL" id="ORY24048.1"/>
    </source>
</evidence>
<dbReference type="EMBL" id="MCFC01000072">
    <property type="protein sequence ID" value="ORY24048.1"/>
    <property type="molecule type" value="Genomic_DNA"/>
</dbReference>
<dbReference type="InterPro" id="IPR027417">
    <property type="entry name" value="P-loop_NTPase"/>
</dbReference>
<dbReference type="OrthoDB" id="1470711at2759"/>
<organism evidence="6 7">
    <name type="scientific">Naematelia encephala</name>
    <dbReference type="NCBI Taxonomy" id="71784"/>
    <lineage>
        <taxon>Eukaryota</taxon>
        <taxon>Fungi</taxon>
        <taxon>Dikarya</taxon>
        <taxon>Basidiomycota</taxon>
        <taxon>Agaricomycotina</taxon>
        <taxon>Tremellomycetes</taxon>
        <taxon>Tremellales</taxon>
        <taxon>Naemateliaceae</taxon>
        <taxon>Naematelia</taxon>
    </lineage>
</organism>
<gene>
    <name evidence="6" type="ORF">BCR39DRAFT_547799</name>
</gene>
<keyword evidence="7" id="KW-1185">Reference proteome</keyword>
<reference evidence="6 7" key="1">
    <citation type="submission" date="2016-07" db="EMBL/GenBank/DDBJ databases">
        <title>Pervasive Adenine N6-methylation of Active Genes in Fungi.</title>
        <authorList>
            <consortium name="DOE Joint Genome Institute"/>
            <person name="Mondo S.J."/>
            <person name="Dannebaum R.O."/>
            <person name="Kuo R.C."/>
            <person name="Labutti K."/>
            <person name="Haridas S."/>
            <person name="Kuo A."/>
            <person name="Salamov A."/>
            <person name="Ahrendt S.R."/>
            <person name="Lipzen A."/>
            <person name="Sullivan W."/>
            <person name="Andreopoulos W.B."/>
            <person name="Clum A."/>
            <person name="Lindquist E."/>
            <person name="Daum C."/>
            <person name="Ramamoorthy G.K."/>
            <person name="Gryganskyi A."/>
            <person name="Culley D."/>
            <person name="Magnuson J.K."/>
            <person name="James T.Y."/>
            <person name="O'Malley M.A."/>
            <person name="Stajich J.E."/>
            <person name="Spatafora J.W."/>
            <person name="Visel A."/>
            <person name="Grigoriev I.V."/>
        </authorList>
    </citation>
    <scope>NUCLEOTIDE SEQUENCE [LARGE SCALE GENOMIC DNA]</scope>
    <source>
        <strain evidence="6 7">68-887.2</strain>
    </source>
</reference>
<keyword evidence="2" id="KW-0378">Hydrolase</keyword>
<dbReference type="GO" id="GO:0004386">
    <property type="term" value="F:helicase activity"/>
    <property type="evidence" value="ECO:0007669"/>
    <property type="project" value="UniProtKB-KW"/>
</dbReference>
<comment type="caution">
    <text evidence="6">The sequence shown here is derived from an EMBL/GenBank/DDBJ whole genome shotgun (WGS) entry which is preliminary data.</text>
</comment>
<dbReference type="InterPro" id="IPR014017">
    <property type="entry name" value="DNA_helicase_UvrD-like_C"/>
</dbReference>
<protein>
    <recommendedName>
        <fullName evidence="5">UvrD-like helicase C-terminal domain-containing protein</fullName>
    </recommendedName>
</protein>
<evidence type="ECO:0000313" key="7">
    <source>
        <dbReference type="Proteomes" id="UP000193986"/>
    </source>
</evidence>
<dbReference type="STRING" id="71784.A0A1Y2AN86"/>
<evidence type="ECO:0000256" key="2">
    <source>
        <dbReference type="ARBA" id="ARBA00022801"/>
    </source>
</evidence>
<accession>A0A1Y2AN86</accession>
<keyword evidence="3" id="KW-0347">Helicase</keyword>
<dbReference type="Pfam" id="PF13361">
    <property type="entry name" value="UvrD_C"/>
    <property type="match status" value="1"/>
</dbReference>
<evidence type="ECO:0000259" key="5">
    <source>
        <dbReference type="Pfam" id="PF13361"/>
    </source>
</evidence>
<evidence type="ECO:0000256" key="1">
    <source>
        <dbReference type="ARBA" id="ARBA00022741"/>
    </source>
</evidence>
<dbReference type="GO" id="GO:0016787">
    <property type="term" value="F:hydrolase activity"/>
    <property type="evidence" value="ECO:0007669"/>
    <property type="project" value="UniProtKB-KW"/>
</dbReference>
<sequence>MNRVRSPRASAIVWLYWADGHSMTPLSYFLQTSMLSSFTEGSKEEKDTPKVTITTVHAAKGLEWPVVFIPAGEFDLNHGLLCLLILRQLNKGRILRIAVPRHTRSQRRDAYFT</sequence>
<feature type="domain" description="UvrD-like helicase C-terminal" evidence="5">
    <location>
        <begin position="22"/>
        <end position="70"/>
    </location>
</feature>
<dbReference type="Proteomes" id="UP000193986">
    <property type="component" value="Unassembled WGS sequence"/>
</dbReference>
<evidence type="ECO:0000256" key="3">
    <source>
        <dbReference type="ARBA" id="ARBA00022806"/>
    </source>
</evidence>
<dbReference type="InParanoid" id="A0A1Y2AN86"/>
<keyword evidence="1" id="KW-0547">Nucleotide-binding</keyword>